<keyword evidence="2" id="KW-1185">Reference proteome</keyword>
<proteinExistence type="predicted"/>
<organism evidence="1 2">
    <name type="scientific">Aquipluma nitroreducens</name>
    <dbReference type="NCBI Taxonomy" id="2010828"/>
    <lineage>
        <taxon>Bacteria</taxon>
        <taxon>Pseudomonadati</taxon>
        <taxon>Bacteroidota</taxon>
        <taxon>Bacteroidia</taxon>
        <taxon>Marinilabiliales</taxon>
        <taxon>Prolixibacteraceae</taxon>
        <taxon>Aquipluma</taxon>
    </lineage>
</organism>
<dbReference type="EMBL" id="AP018694">
    <property type="protein sequence ID" value="BBE19062.1"/>
    <property type="molecule type" value="Genomic_DNA"/>
</dbReference>
<name>A0A5K7SBW3_9BACT</name>
<sequence>MELLIKNLIERLSNRKRSEMAWFEKYKREDLQDLMLISSGRIMEIDHTISELKSLIKNKPKNKNYYS</sequence>
<gene>
    <name evidence="1" type="ORF">AQPE_3235</name>
</gene>
<evidence type="ECO:0000313" key="1">
    <source>
        <dbReference type="EMBL" id="BBE19062.1"/>
    </source>
</evidence>
<accession>A0A5K7SBW3</accession>
<dbReference type="AlphaFoldDB" id="A0A5K7SBW3"/>
<protein>
    <submittedName>
        <fullName evidence="1">Uncharacterized protein</fullName>
    </submittedName>
</protein>
<dbReference type="RefSeq" id="WP_318347335.1">
    <property type="nucleotide sequence ID" value="NZ_AP018694.1"/>
</dbReference>
<dbReference type="KEGG" id="anf:AQPE_3235"/>
<evidence type="ECO:0000313" key="2">
    <source>
        <dbReference type="Proteomes" id="UP001193389"/>
    </source>
</evidence>
<reference evidence="1" key="1">
    <citation type="journal article" date="2020" name="Int. J. Syst. Evol. Microbiol.">
        <title>Aquipluma nitroreducens gen. nov. sp. nov., a novel facultatively anaerobic bacterium isolated from a freshwater lake.</title>
        <authorList>
            <person name="Watanabe M."/>
            <person name="Kojima H."/>
            <person name="Fukui M."/>
        </authorList>
    </citation>
    <scope>NUCLEOTIDE SEQUENCE</scope>
    <source>
        <strain evidence="1">MeG22</strain>
    </source>
</reference>
<dbReference type="Proteomes" id="UP001193389">
    <property type="component" value="Chromosome"/>
</dbReference>